<dbReference type="AlphaFoldDB" id="A0A381YW91"/>
<evidence type="ECO:0008006" key="2">
    <source>
        <dbReference type="Google" id="ProtNLM"/>
    </source>
</evidence>
<accession>A0A381YW91</accession>
<proteinExistence type="predicted"/>
<name>A0A381YW91_9ZZZZ</name>
<reference evidence="1" key="1">
    <citation type="submission" date="2018-05" db="EMBL/GenBank/DDBJ databases">
        <authorList>
            <person name="Lanie J.A."/>
            <person name="Ng W.-L."/>
            <person name="Kazmierczak K.M."/>
            <person name="Andrzejewski T.M."/>
            <person name="Davidsen T.M."/>
            <person name="Wayne K.J."/>
            <person name="Tettelin H."/>
            <person name="Glass J.I."/>
            <person name="Rusch D."/>
            <person name="Podicherti R."/>
            <person name="Tsui H.-C.T."/>
            <person name="Winkler M.E."/>
        </authorList>
    </citation>
    <scope>NUCLEOTIDE SEQUENCE</scope>
</reference>
<dbReference type="SUPFAM" id="SSF53187">
    <property type="entry name" value="Zn-dependent exopeptidases"/>
    <property type="match status" value="1"/>
</dbReference>
<evidence type="ECO:0000313" key="1">
    <source>
        <dbReference type="EMBL" id="SVA80757.1"/>
    </source>
</evidence>
<gene>
    <name evidence="1" type="ORF">METZ01_LOCUS133611</name>
</gene>
<organism evidence="1">
    <name type="scientific">marine metagenome</name>
    <dbReference type="NCBI Taxonomy" id="408172"/>
    <lineage>
        <taxon>unclassified sequences</taxon>
        <taxon>metagenomes</taxon>
        <taxon>ecological metagenomes</taxon>
    </lineage>
</organism>
<dbReference type="EMBL" id="UINC01019109">
    <property type="protein sequence ID" value="SVA80757.1"/>
    <property type="molecule type" value="Genomic_DNA"/>
</dbReference>
<sequence length="170" mass="19267">MPEGYPEPECKPPPFSGIPSWLVTFTKMSFDSRQVLVSCEHASNRLPEDMKAPPEMMALHIAWDPGALKIARRLAETFSAPLHAGEYSRLVVDLNRTIGNSVLVRRVSDGHRIPFNRGLRRSDVQRRIEDYYLPYRTAVLGAVEGIIQDRGRCVHLCIHTYTPQLGDNVR</sequence>
<feature type="non-terminal residue" evidence="1">
    <location>
        <position position="170"/>
    </location>
</feature>
<dbReference type="InterPro" id="IPR007709">
    <property type="entry name" value="N-FG_amidohydro"/>
</dbReference>
<protein>
    <recommendedName>
        <fullName evidence="2">N-formylglutamate amidohydrolase</fullName>
    </recommendedName>
</protein>
<dbReference type="Gene3D" id="3.40.630.40">
    <property type="entry name" value="Zn-dependent exopeptidases"/>
    <property type="match status" value="1"/>
</dbReference>
<dbReference type="Pfam" id="PF05013">
    <property type="entry name" value="FGase"/>
    <property type="match status" value="1"/>
</dbReference>